<name>A0A5H2Y7A2_PRUDU</name>
<proteinExistence type="predicted"/>
<evidence type="ECO:0000313" key="4">
    <source>
        <dbReference type="EMBL" id="BBN69886.1"/>
    </source>
</evidence>
<feature type="transmembrane region" description="Helical" evidence="2">
    <location>
        <begin position="37"/>
        <end position="55"/>
    </location>
</feature>
<keyword evidence="2" id="KW-0472">Membrane</keyword>
<dbReference type="GO" id="GO:0016114">
    <property type="term" value="P:terpenoid biosynthetic process"/>
    <property type="evidence" value="ECO:0007669"/>
    <property type="project" value="InterPro"/>
</dbReference>
<dbReference type="PANTHER" id="PTHR31225:SF251">
    <property type="entry name" value="(-)-GERMACRENE D SYNTHASE-LIKE ISOFORM X2"/>
    <property type="match status" value="1"/>
</dbReference>
<keyword evidence="2" id="KW-1133">Transmembrane helix</keyword>
<gene>
    <name evidence="4" type="ORF">Prudu_1229S000100</name>
</gene>
<feature type="domain" description="Terpene synthase metal-binding" evidence="3">
    <location>
        <begin position="58"/>
        <end position="174"/>
    </location>
</feature>
<keyword evidence="1" id="KW-0479">Metal-binding</keyword>
<dbReference type="AlphaFoldDB" id="A0A5H2Y7A2"/>
<evidence type="ECO:0000256" key="2">
    <source>
        <dbReference type="SAM" id="Phobius"/>
    </source>
</evidence>
<keyword evidence="2" id="KW-0812">Transmembrane</keyword>
<evidence type="ECO:0000259" key="3">
    <source>
        <dbReference type="Pfam" id="PF03936"/>
    </source>
</evidence>
<dbReference type="Pfam" id="PF03936">
    <property type="entry name" value="Terpene_synth_C"/>
    <property type="match status" value="1"/>
</dbReference>
<dbReference type="InterPro" id="IPR005630">
    <property type="entry name" value="Terpene_synthase_metal-bd"/>
</dbReference>
<accession>A0A5H2Y7A2</accession>
<dbReference type="InterPro" id="IPR050148">
    <property type="entry name" value="Terpene_synthase-like"/>
</dbReference>
<protein>
    <submittedName>
        <fullName evidence="4">Terpene synthase 21</fullName>
    </submittedName>
</protein>
<evidence type="ECO:0000256" key="1">
    <source>
        <dbReference type="ARBA" id="ARBA00022723"/>
    </source>
</evidence>
<sequence length="225" mass="26143">MNMMQIFYRTLLNVFNEIEEEMVKEGRAYGAYYAKEALNLLFTILINLRIIYVPYMRCKNAAKAYFDEAKWFHEGYIPSMEEYMRATASAGNTTLTTISLLGIGHTVTKESFEWSLNDPKFYSPHIFSNASALFEKERGHVASAIDCYRKQYEVSDEQEIIDAFDKQIVDSWKDINEEFLRPTSVPMPILVIVLNSTRVVDLLYKKDDGFTHVGKVMKECCFLFH</sequence>
<dbReference type="InterPro" id="IPR008949">
    <property type="entry name" value="Isoprenoid_synthase_dom_sf"/>
</dbReference>
<dbReference type="PANTHER" id="PTHR31225">
    <property type="entry name" value="OS04G0344100 PROTEIN-RELATED"/>
    <property type="match status" value="1"/>
</dbReference>
<dbReference type="GO" id="GO:0010333">
    <property type="term" value="F:terpene synthase activity"/>
    <property type="evidence" value="ECO:0007669"/>
    <property type="project" value="InterPro"/>
</dbReference>
<dbReference type="SUPFAM" id="SSF48576">
    <property type="entry name" value="Terpenoid synthases"/>
    <property type="match status" value="1"/>
</dbReference>
<dbReference type="EMBL" id="AP021566">
    <property type="protein sequence ID" value="BBN69886.1"/>
    <property type="molecule type" value="Genomic_DNA"/>
</dbReference>
<dbReference type="Gene3D" id="1.10.600.10">
    <property type="entry name" value="Farnesyl Diphosphate Synthase"/>
    <property type="match status" value="1"/>
</dbReference>
<reference evidence="4" key="1">
    <citation type="journal article" date="2019" name="Science">
        <title>Mutation of a bHLH transcription factor allowed almond domestication.</title>
        <authorList>
            <person name="Sanchez-Perez R."/>
            <person name="Pavan S."/>
            <person name="Mazzeo R."/>
            <person name="Moldovan C."/>
            <person name="Aiese Cigliano R."/>
            <person name="Del Cueto J."/>
            <person name="Ricciardi F."/>
            <person name="Lotti C."/>
            <person name="Ricciardi L."/>
            <person name="Dicenta F."/>
            <person name="Lopez-Marques R.L."/>
            <person name="Lindberg Moller B."/>
        </authorList>
    </citation>
    <scope>NUCLEOTIDE SEQUENCE</scope>
</reference>
<organism evidence="4">
    <name type="scientific">Prunus dulcis</name>
    <name type="common">Almond</name>
    <name type="synonym">Amygdalus dulcis</name>
    <dbReference type="NCBI Taxonomy" id="3755"/>
    <lineage>
        <taxon>Eukaryota</taxon>
        <taxon>Viridiplantae</taxon>
        <taxon>Streptophyta</taxon>
        <taxon>Embryophyta</taxon>
        <taxon>Tracheophyta</taxon>
        <taxon>Spermatophyta</taxon>
        <taxon>Magnoliopsida</taxon>
        <taxon>eudicotyledons</taxon>
        <taxon>Gunneridae</taxon>
        <taxon>Pentapetalae</taxon>
        <taxon>rosids</taxon>
        <taxon>fabids</taxon>
        <taxon>Rosales</taxon>
        <taxon>Rosaceae</taxon>
        <taxon>Amygdaloideae</taxon>
        <taxon>Amygdaleae</taxon>
        <taxon>Prunus</taxon>
    </lineage>
</organism>
<dbReference type="GO" id="GO:0000287">
    <property type="term" value="F:magnesium ion binding"/>
    <property type="evidence" value="ECO:0007669"/>
    <property type="project" value="InterPro"/>
</dbReference>